<evidence type="ECO:0000313" key="3">
    <source>
        <dbReference type="Proteomes" id="UP001239680"/>
    </source>
</evidence>
<dbReference type="Proteomes" id="UP001239680">
    <property type="component" value="Unassembled WGS sequence"/>
</dbReference>
<comment type="caution">
    <text evidence="2">The sequence shown here is derived from an EMBL/GenBank/DDBJ whole genome shotgun (WGS) entry which is preliminary data.</text>
</comment>
<organism evidence="2 3">
    <name type="scientific">Pseudogemmobacter lacusdianii</name>
    <dbReference type="NCBI Taxonomy" id="3069608"/>
    <lineage>
        <taxon>Bacteria</taxon>
        <taxon>Pseudomonadati</taxon>
        <taxon>Pseudomonadota</taxon>
        <taxon>Alphaproteobacteria</taxon>
        <taxon>Rhodobacterales</taxon>
        <taxon>Paracoccaceae</taxon>
        <taxon>Pseudogemmobacter</taxon>
    </lineage>
</organism>
<name>A0ABU0VZT7_9RHOB</name>
<keyword evidence="3" id="KW-1185">Reference proteome</keyword>
<evidence type="ECO:0000259" key="1">
    <source>
        <dbReference type="Pfam" id="PF20078"/>
    </source>
</evidence>
<feature type="domain" description="DUF6473" evidence="1">
    <location>
        <begin position="3"/>
        <end position="268"/>
    </location>
</feature>
<dbReference type="Pfam" id="PF20078">
    <property type="entry name" value="DUF6473"/>
    <property type="match status" value="1"/>
</dbReference>
<evidence type="ECO:0000313" key="2">
    <source>
        <dbReference type="EMBL" id="MDQ2066405.1"/>
    </source>
</evidence>
<dbReference type="InterPro" id="IPR045524">
    <property type="entry name" value="DUF6473"/>
</dbReference>
<accession>A0ABU0VZT7</accession>
<protein>
    <submittedName>
        <fullName evidence="2">DUF6473 family protein</fullName>
    </submittedName>
</protein>
<gene>
    <name evidence="2" type="ORF">Q9295_08475</name>
</gene>
<reference evidence="2 3" key="1">
    <citation type="submission" date="2023-08" db="EMBL/GenBank/DDBJ databases">
        <title>Characterization of two Paracoccaceae strains isolated from Phycosphere and proposal of Xinfangfangia lacusdiani sp. nov.</title>
        <authorList>
            <person name="Deng Y."/>
            <person name="Zhang Y.Q."/>
        </authorList>
    </citation>
    <scope>NUCLEOTIDE SEQUENCE [LARGE SCALE GENOMIC DNA]</scope>
    <source>
        <strain evidence="2 3">CPCC 101601</strain>
    </source>
</reference>
<dbReference type="EMBL" id="JAVDBT010000007">
    <property type="protein sequence ID" value="MDQ2066405.1"/>
    <property type="molecule type" value="Genomic_DNA"/>
</dbReference>
<proteinExistence type="predicted"/>
<sequence length="269" mass="29571">MQPGDRSLDYFPCHYGASRLTFRGPRRDLTGEYLAMLGGAETYGRLVPLPFAALLEKELGLPAANLACPNAGPDLYLGDRAALEVAAGARLAVVQLTGGHNISNRFYRVHGRRNDRFIAATPVLRALYRDVDFTEIHFTRHLLSVLAAKCDERFDLVLQELKTQWVQRMIEVLEQLPYRRLLLWLADHPPAEAGARWAGGAGTLIDREMIAALQPYANGYAELVIAPPPSLDGQLISLLACEGRGLGLPDATCHRQVAELLLPKVAALL</sequence>